<dbReference type="InterPro" id="IPR013525">
    <property type="entry name" value="ABC2_TM"/>
</dbReference>
<feature type="domain" description="ABC-2 type transporter transmembrane" evidence="8">
    <location>
        <begin position="4"/>
        <end position="187"/>
    </location>
</feature>
<name>A0A8T0LII9_9STRA</name>
<evidence type="ECO:0000256" key="1">
    <source>
        <dbReference type="ARBA" id="ARBA00004141"/>
    </source>
</evidence>
<feature type="transmembrane region" description="Helical" evidence="6">
    <location>
        <begin position="98"/>
        <end position="120"/>
    </location>
</feature>
<evidence type="ECO:0000256" key="2">
    <source>
        <dbReference type="ARBA" id="ARBA00022448"/>
    </source>
</evidence>
<feature type="domain" description="ELP3-like N-terminal" evidence="9">
    <location>
        <begin position="241"/>
        <end position="309"/>
    </location>
</feature>
<keyword evidence="5 6" id="KW-0472">Membrane</keyword>
<gene>
    <name evidence="10" type="ORF">JM16_009613</name>
</gene>
<comment type="subcellular location">
    <subcellularLocation>
        <location evidence="1">Membrane</location>
        <topology evidence="1">Multi-pass membrane protein</topology>
    </subcellularLocation>
</comment>
<feature type="transmembrane region" description="Helical" evidence="6">
    <location>
        <begin position="69"/>
        <end position="92"/>
    </location>
</feature>
<accession>A0A8T0LII9</accession>
<organism evidence="10 11">
    <name type="scientific">Phytophthora kernoviae</name>
    <dbReference type="NCBI Taxonomy" id="325452"/>
    <lineage>
        <taxon>Eukaryota</taxon>
        <taxon>Sar</taxon>
        <taxon>Stramenopiles</taxon>
        <taxon>Oomycota</taxon>
        <taxon>Peronosporomycetes</taxon>
        <taxon>Peronosporales</taxon>
        <taxon>Peronosporaceae</taxon>
        <taxon>Phytophthora</taxon>
    </lineage>
</organism>
<evidence type="ECO:0000256" key="6">
    <source>
        <dbReference type="SAM" id="Phobius"/>
    </source>
</evidence>
<evidence type="ECO:0000256" key="4">
    <source>
        <dbReference type="ARBA" id="ARBA00022989"/>
    </source>
</evidence>
<dbReference type="PANTHER" id="PTHR19241">
    <property type="entry name" value="ATP-BINDING CASSETTE TRANSPORTER"/>
    <property type="match status" value="1"/>
</dbReference>
<reference evidence="10" key="2">
    <citation type="submission" date="2020-06" db="EMBL/GenBank/DDBJ databases">
        <authorList>
            <person name="Studholme D.J."/>
        </authorList>
    </citation>
    <scope>NUCLEOTIDE SEQUENCE</scope>
    <source>
        <strain evidence="10">NZFS 2646</strain>
    </source>
</reference>
<dbReference type="AlphaFoldDB" id="A0A8T0LII9"/>
<keyword evidence="4 6" id="KW-1133">Transmembrane helix</keyword>
<sequence>MISLCLGVVFGLVLVNGEYTTYQGLNAAVGVIFMTTQYNGIAAYVGTLPFTGHERGPYYRERASQTYNALWYFVGATFAELPYVFFSGFLFTATFYPLIGFTSFSTWVLYWINLSLFILMQTYLGQLFIYALPSVEVAAIVGVMINAIFLLFAGFNPPAGSIPEGYKWLYYITPQRYSLSILTALLFGECDQDPIYDEATQSFVNVGSQLGCQPLENTPMSIGHMTVKNYVENVYGMNGYVLAIAGIVDALIAAYEAQEPVNMTRLKNDVAKQFRIPSMPKLVDIISAVPEDHKEKLLPFLKAKPVRTASGIAVVVSTLL</sequence>
<protein>
    <recommendedName>
        <fullName evidence="12">ABC-2 type transporter domain-containing protein</fullName>
    </recommendedName>
</protein>
<evidence type="ECO:0000313" key="10">
    <source>
        <dbReference type="EMBL" id="KAG2502788.1"/>
    </source>
</evidence>
<dbReference type="Proteomes" id="UP000785171">
    <property type="component" value="Unassembled WGS sequence"/>
</dbReference>
<dbReference type="EMBL" id="JPWV03000984">
    <property type="protein sequence ID" value="KAG2502788.1"/>
    <property type="molecule type" value="Genomic_DNA"/>
</dbReference>
<evidence type="ECO:0000259" key="9">
    <source>
        <dbReference type="Pfam" id="PF23613"/>
    </source>
</evidence>
<keyword evidence="7" id="KW-0732">Signal</keyword>
<feature type="transmembrane region" description="Helical" evidence="6">
    <location>
        <begin position="127"/>
        <end position="153"/>
    </location>
</feature>
<evidence type="ECO:0000259" key="8">
    <source>
        <dbReference type="Pfam" id="PF01061"/>
    </source>
</evidence>
<dbReference type="GO" id="GO:0016020">
    <property type="term" value="C:membrane"/>
    <property type="evidence" value="ECO:0007669"/>
    <property type="project" value="UniProtKB-SubCell"/>
</dbReference>
<feature type="chain" id="PRO_5035789365" description="ABC-2 type transporter domain-containing protein" evidence="7">
    <location>
        <begin position="18"/>
        <end position="320"/>
    </location>
</feature>
<dbReference type="InterPro" id="IPR056591">
    <property type="entry name" value="ELP3-like_N"/>
</dbReference>
<feature type="transmembrane region" description="Helical" evidence="6">
    <location>
        <begin position="235"/>
        <end position="255"/>
    </location>
</feature>
<feature type="transmembrane region" description="Helical" evidence="6">
    <location>
        <begin position="27"/>
        <end position="48"/>
    </location>
</feature>
<feature type="signal peptide" evidence="7">
    <location>
        <begin position="1"/>
        <end position="17"/>
    </location>
</feature>
<evidence type="ECO:0000256" key="5">
    <source>
        <dbReference type="ARBA" id="ARBA00023136"/>
    </source>
</evidence>
<dbReference type="Pfam" id="PF01061">
    <property type="entry name" value="ABC2_membrane"/>
    <property type="match status" value="1"/>
</dbReference>
<reference evidence="10" key="1">
    <citation type="journal article" date="2015" name="Genom Data">
        <title>Genome sequences of six Phytophthora species associated with forests in New Zealand.</title>
        <authorList>
            <person name="Studholme D.J."/>
            <person name="McDougal R.L."/>
            <person name="Sambles C."/>
            <person name="Hansen E."/>
            <person name="Hardy G."/>
            <person name="Grant M."/>
            <person name="Ganley R.J."/>
            <person name="Williams N.M."/>
        </authorList>
    </citation>
    <scope>NUCLEOTIDE SEQUENCE</scope>
    <source>
        <strain evidence="10">NZFS 2646</strain>
    </source>
</reference>
<evidence type="ECO:0000313" key="11">
    <source>
        <dbReference type="Proteomes" id="UP000785171"/>
    </source>
</evidence>
<keyword evidence="3 6" id="KW-0812">Transmembrane</keyword>
<evidence type="ECO:0008006" key="12">
    <source>
        <dbReference type="Google" id="ProtNLM"/>
    </source>
</evidence>
<evidence type="ECO:0000256" key="3">
    <source>
        <dbReference type="ARBA" id="ARBA00022692"/>
    </source>
</evidence>
<keyword evidence="2" id="KW-0813">Transport</keyword>
<dbReference type="GO" id="GO:0140359">
    <property type="term" value="F:ABC-type transporter activity"/>
    <property type="evidence" value="ECO:0007669"/>
    <property type="project" value="InterPro"/>
</dbReference>
<comment type="caution">
    <text evidence="10">The sequence shown here is derived from an EMBL/GenBank/DDBJ whole genome shotgun (WGS) entry which is preliminary data.</text>
</comment>
<proteinExistence type="predicted"/>
<evidence type="ECO:0000256" key="7">
    <source>
        <dbReference type="SAM" id="SignalP"/>
    </source>
</evidence>
<dbReference type="Pfam" id="PF23613">
    <property type="entry name" value="ELP3_N"/>
    <property type="match status" value="1"/>
</dbReference>